<proteinExistence type="predicted"/>
<protein>
    <submittedName>
        <fullName evidence="1">Uncharacterized protein</fullName>
    </submittedName>
</protein>
<reference evidence="1 2" key="1">
    <citation type="journal article" date="2018" name="Genome Biol. Evol.">
        <title>Multiple Roots of Fruiting Body Formation in Amoebozoa.</title>
        <authorList>
            <person name="Hillmann F."/>
            <person name="Forbes G."/>
            <person name="Novohradska S."/>
            <person name="Ferling I."/>
            <person name="Riege K."/>
            <person name="Groth M."/>
            <person name="Westermann M."/>
            <person name="Marz M."/>
            <person name="Spaller T."/>
            <person name="Winckler T."/>
            <person name="Schaap P."/>
            <person name="Glockner G."/>
        </authorList>
    </citation>
    <scope>NUCLEOTIDE SEQUENCE [LARGE SCALE GENOMIC DNA]</scope>
    <source>
        <strain evidence="1 2">Jena</strain>
    </source>
</reference>
<dbReference type="AlphaFoldDB" id="A0A2P6NN26"/>
<evidence type="ECO:0000313" key="1">
    <source>
        <dbReference type="EMBL" id="PRP85361.1"/>
    </source>
</evidence>
<dbReference type="Proteomes" id="UP000241769">
    <property type="component" value="Unassembled WGS sequence"/>
</dbReference>
<accession>A0A2P6NN26</accession>
<evidence type="ECO:0000313" key="2">
    <source>
        <dbReference type="Proteomes" id="UP000241769"/>
    </source>
</evidence>
<comment type="caution">
    <text evidence="1">The sequence shown here is derived from an EMBL/GenBank/DDBJ whole genome shotgun (WGS) entry which is preliminary data.</text>
</comment>
<keyword evidence="2" id="KW-1185">Reference proteome</keyword>
<sequence length="219" mass="25959">MTNDCHAIACYSFVQTSICTYLQMFWALNSYVIVQFQSFDCFFHLTYCYWFSDYCCIVSFCNTFQPDWQCFLSSLWIYTPLPVVYEILFLPYIGFCTIGFHDVVMILFVQLFVHSSSNLPANRHASICNDHFLHCSFETGLFFVGKQYNLTEDASCRFCSDMMEGSILDYYQHILGECIITRELNDQLWVNLKEFWDKSKIQTENILPWFSTSEFYREC</sequence>
<organism evidence="1 2">
    <name type="scientific">Planoprotostelium fungivorum</name>
    <dbReference type="NCBI Taxonomy" id="1890364"/>
    <lineage>
        <taxon>Eukaryota</taxon>
        <taxon>Amoebozoa</taxon>
        <taxon>Evosea</taxon>
        <taxon>Variosea</taxon>
        <taxon>Cavosteliida</taxon>
        <taxon>Cavosteliaceae</taxon>
        <taxon>Planoprotostelium</taxon>
    </lineage>
</organism>
<gene>
    <name evidence="1" type="ORF">PROFUN_07069</name>
</gene>
<dbReference type="InParanoid" id="A0A2P6NN26"/>
<dbReference type="EMBL" id="MDYQ01000046">
    <property type="protein sequence ID" value="PRP85361.1"/>
    <property type="molecule type" value="Genomic_DNA"/>
</dbReference>
<name>A0A2P6NN26_9EUKA</name>